<name>A0ABR1P2U9_DIAER</name>
<dbReference type="Proteomes" id="UP001430848">
    <property type="component" value="Unassembled WGS sequence"/>
</dbReference>
<proteinExistence type="predicted"/>
<gene>
    <name evidence="1" type="ORF">SLS63_008307</name>
</gene>
<sequence length="108" mass="12047">MSTWVYEGGLISFRLPQGVTDISFNEININKNILPAQPGNRLRLEVLHRTAAGEIAPVEEYYAQLAGGLTETDLQAKEMSTEERHKILHELLEKAESNKQEVGQGSEP</sequence>
<protein>
    <submittedName>
        <fullName evidence="1">Uncharacterized protein</fullName>
    </submittedName>
</protein>
<evidence type="ECO:0000313" key="2">
    <source>
        <dbReference type="Proteomes" id="UP001430848"/>
    </source>
</evidence>
<keyword evidence="2" id="KW-1185">Reference proteome</keyword>
<dbReference type="EMBL" id="JAKNSF020000052">
    <property type="protein sequence ID" value="KAK7725190.1"/>
    <property type="molecule type" value="Genomic_DNA"/>
</dbReference>
<comment type="caution">
    <text evidence="1">The sequence shown here is derived from an EMBL/GenBank/DDBJ whole genome shotgun (WGS) entry which is preliminary data.</text>
</comment>
<reference evidence="1 2" key="1">
    <citation type="submission" date="2024-02" db="EMBL/GenBank/DDBJ databases">
        <title>De novo assembly and annotation of 12 fungi associated with fruit tree decline syndrome in Ontario, Canada.</title>
        <authorList>
            <person name="Sulman M."/>
            <person name="Ellouze W."/>
            <person name="Ilyukhin E."/>
        </authorList>
    </citation>
    <scope>NUCLEOTIDE SEQUENCE [LARGE SCALE GENOMIC DNA]</scope>
    <source>
        <strain evidence="1 2">M169</strain>
    </source>
</reference>
<accession>A0ABR1P2U9</accession>
<organism evidence="1 2">
    <name type="scientific">Diaporthe eres</name>
    <name type="common">Phomopsis oblonga</name>
    <dbReference type="NCBI Taxonomy" id="83184"/>
    <lineage>
        <taxon>Eukaryota</taxon>
        <taxon>Fungi</taxon>
        <taxon>Dikarya</taxon>
        <taxon>Ascomycota</taxon>
        <taxon>Pezizomycotina</taxon>
        <taxon>Sordariomycetes</taxon>
        <taxon>Sordariomycetidae</taxon>
        <taxon>Diaporthales</taxon>
        <taxon>Diaporthaceae</taxon>
        <taxon>Diaporthe</taxon>
        <taxon>Diaporthe eres species complex</taxon>
    </lineage>
</organism>
<evidence type="ECO:0000313" key="1">
    <source>
        <dbReference type="EMBL" id="KAK7725190.1"/>
    </source>
</evidence>